<reference evidence="4" key="1">
    <citation type="submission" date="2025-08" db="UniProtKB">
        <authorList>
            <consortium name="RefSeq"/>
        </authorList>
    </citation>
    <scope>IDENTIFICATION</scope>
    <source>
        <tissue evidence="4">Whole body</tissue>
    </source>
</reference>
<feature type="region of interest" description="Disordered" evidence="1">
    <location>
        <begin position="147"/>
        <end position="168"/>
    </location>
</feature>
<evidence type="ECO:0000313" key="4">
    <source>
        <dbReference type="RefSeq" id="XP_026667154.1"/>
    </source>
</evidence>
<proteinExistence type="predicted"/>
<accession>A0AAJ7W8J3</accession>
<sequence>MQKIGEYGNEEEATKLDECFKETLTRARPHVLALTTTESAQLCKVWLNKLNATTAQRRLRNEYLIELCRQLKTGQIGGIFSRPPPNGLLLPLPKSCHTISISSSMSDMSDHPTRLYHTCHKASARYLHNHQRSRSYLRHRSSDIASARHGFRLSPTHRTHDHSTAKET</sequence>
<feature type="compositionally biased region" description="Basic residues" evidence="1">
    <location>
        <begin position="149"/>
        <end position="160"/>
    </location>
</feature>
<organism evidence="3 4">
    <name type="scientific">Ceratina calcarata</name>
    <dbReference type="NCBI Taxonomy" id="156304"/>
    <lineage>
        <taxon>Eukaryota</taxon>
        <taxon>Metazoa</taxon>
        <taxon>Ecdysozoa</taxon>
        <taxon>Arthropoda</taxon>
        <taxon>Hexapoda</taxon>
        <taxon>Insecta</taxon>
        <taxon>Pterygota</taxon>
        <taxon>Neoptera</taxon>
        <taxon>Endopterygota</taxon>
        <taxon>Hymenoptera</taxon>
        <taxon>Apocrita</taxon>
        <taxon>Aculeata</taxon>
        <taxon>Apoidea</taxon>
        <taxon>Anthophila</taxon>
        <taxon>Apidae</taxon>
        <taxon>Ceratina</taxon>
        <taxon>Zadontomerus</taxon>
    </lineage>
</organism>
<dbReference type="RefSeq" id="XP_026667154.1">
    <property type="nucleotide sequence ID" value="XM_026811353.1"/>
</dbReference>
<dbReference type="KEGG" id="ccal:113463982"/>
<protein>
    <submittedName>
        <fullName evidence="4">Uncharacterized protein LOC113463982</fullName>
    </submittedName>
</protein>
<evidence type="ECO:0000259" key="2">
    <source>
        <dbReference type="Pfam" id="PF14846"/>
    </source>
</evidence>
<keyword evidence="3" id="KW-1185">Reference proteome</keyword>
<evidence type="ECO:0000256" key="1">
    <source>
        <dbReference type="SAM" id="MobiDB-lite"/>
    </source>
</evidence>
<dbReference type="AlphaFoldDB" id="A0AAJ7W8J3"/>
<dbReference type="GeneID" id="113463982"/>
<name>A0AAJ7W8J3_9HYME</name>
<dbReference type="Proteomes" id="UP000694925">
    <property type="component" value="Unplaced"/>
</dbReference>
<dbReference type="Pfam" id="PF14846">
    <property type="entry name" value="DUF4485"/>
    <property type="match status" value="1"/>
</dbReference>
<feature type="domain" description="DUF4485" evidence="2">
    <location>
        <begin position="16"/>
        <end position="94"/>
    </location>
</feature>
<gene>
    <name evidence="4" type="primary">LOC113463982</name>
</gene>
<dbReference type="InterPro" id="IPR027831">
    <property type="entry name" value="DUF4485"/>
</dbReference>
<evidence type="ECO:0000313" key="3">
    <source>
        <dbReference type="Proteomes" id="UP000694925"/>
    </source>
</evidence>